<dbReference type="InterPro" id="IPR014729">
    <property type="entry name" value="Rossmann-like_a/b/a_fold"/>
</dbReference>
<proteinExistence type="inferred from homology"/>
<keyword evidence="2 8" id="KW-0963">Cytoplasm</keyword>
<evidence type="ECO:0000256" key="7">
    <source>
        <dbReference type="ARBA" id="ARBA00048539"/>
    </source>
</evidence>
<evidence type="ECO:0000256" key="5">
    <source>
        <dbReference type="ARBA" id="ARBA00022741"/>
    </source>
</evidence>
<dbReference type="EMBL" id="JAFBEC010000025">
    <property type="protein sequence ID" value="MBM7635114.1"/>
    <property type="molecule type" value="Genomic_DNA"/>
</dbReference>
<comment type="catalytic activity">
    <reaction evidence="7 8">
        <text>cytidine(34) in tRNA(Ile2) + L-lysine + ATP = lysidine(34) in tRNA(Ile2) + AMP + diphosphate + H(+)</text>
        <dbReference type="Rhea" id="RHEA:43744"/>
        <dbReference type="Rhea" id="RHEA-COMP:10625"/>
        <dbReference type="Rhea" id="RHEA-COMP:10670"/>
        <dbReference type="ChEBI" id="CHEBI:15378"/>
        <dbReference type="ChEBI" id="CHEBI:30616"/>
        <dbReference type="ChEBI" id="CHEBI:32551"/>
        <dbReference type="ChEBI" id="CHEBI:33019"/>
        <dbReference type="ChEBI" id="CHEBI:82748"/>
        <dbReference type="ChEBI" id="CHEBI:83665"/>
        <dbReference type="ChEBI" id="CHEBI:456215"/>
        <dbReference type="EC" id="6.3.4.19"/>
    </reaction>
</comment>
<dbReference type="Proteomes" id="UP000741863">
    <property type="component" value="Unassembled WGS sequence"/>
</dbReference>
<dbReference type="HAMAP" id="MF_01161">
    <property type="entry name" value="tRNA_Ile_lys_synt"/>
    <property type="match status" value="1"/>
</dbReference>
<comment type="function">
    <text evidence="8">Ligates lysine onto the cytidine present at position 34 of the AUA codon-specific tRNA(Ile) that contains the anticodon CAU, in an ATP-dependent manner. Cytidine is converted to lysidine, thus changing the amino acid specificity of the tRNA from methionine to isoleucine.</text>
</comment>
<dbReference type="SUPFAM" id="SSF52402">
    <property type="entry name" value="Adenine nucleotide alpha hydrolases-like"/>
    <property type="match status" value="1"/>
</dbReference>
<dbReference type="InterPro" id="IPR012094">
    <property type="entry name" value="tRNA_Ile_lys_synt"/>
</dbReference>
<dbReference type="Gene3D" id="3.30.465.60">
    <property type="match status" value="1"/>
</dbReference>
<feature type="domain" description="Lysidine-tRNA(Ile) synthetase C-terminal" evidence="9">
    <location>
        <begin position="376"/>
        <end position="449"/>
    </location>
</feature>
<dbReference type="PANTHER" id="PTHR43033:SF1">
    <property type="entry name" value="TRNA(ILE)-LYSIDINE SYNTHASE-RELATED"/>
    <property type="match status" value="1"/>
</dbReference>
<keyword evidence="5 8" id="KW-0547">Nucleotide-binding</keyword>
<gene>
    <name evidence="8" type="primary">tilS</name>
    <name evidence="10" type="ORF">JOD17_004260</name>
</gene>
<accession>A0ABS2PID7</accession>
<dbReference type="InterPro" id="IPR012795">
    <property type="entry name" value="tRNA_Ile_lys_synt_N"/>
</dbReference>
<evidence type="ECO:0000313" key="10">
    <source>
        <dbReference type="EMBL" id="MBM7635114.1"/>
    </source>
</evidence>
<dbReference type="EC" id="6.3.4.19" evidence="8"/>
<feature type="binding site" evidence="8">
    <location>
        <begin position="25"/>
        <end position="30"/>
    </location>
    <ligand>
        <name>ATP</name>
        <dbReference type="ChEBI" id="CHEBI:30616"/>
    </ligand>
</feature>
<dbReference type="SUPFAM" id="SSF82829">
    <property type="entry name" value="MesJ substrate recognition domain-like"/>
    <property type="match status" value="1"/>
</dbReference>
<dbReference type="InterPro" id="IPR012796">
    <property type="entry name" value="Lysidine-tRNA-synth_C"/>
</dbReference>
<dbReference type="InterPro" id="IPR011063">
    <property type="entry name" value="TilS/TtcA_N"/>
</dbReference>
<comment type="caution">
    <text evidence="10">The sequence shown here is derived from an EMBL/GenBank/DDBJ whole genome shotgun (WGS) entry which is preliminary data.</text>
</comment>
<name>A0ABS2PID7_9BACL</name>
<organism evidence="10 11">
    <name type="scientific">Geomicrobium sediminis</name>
    <dbReference type="NCBI Taxonomy" id="1347788"/>
    <lineage>
        <taxon>Bacteria</taxon>
        <taxon>Bacillati</taxon>
        <taxon>Bacillota</taxon>
        <taxon>Bacilli</taxon>
        <taxon>Bacillales</taxon>
        <taxon>Geomicrobium</taxon>
    </lineage>
</organism>
<dbReference type="RefSeq" id="WP_204699835.1">
    <property type="nucleotide sequence ID" value="NZ_JAFBEC010000025.1"/>
</dbReference>
<dbReference type="Pfam" id="PF01171">
    <property type="entry name" value="ATP_bind_3"/>
    <property type="match status" value="1"/>
</dbReference>
<comment type="domain">
    <text evidence="8">The N-terminal region contains the highly conserved SGGXDS motif, predicted to be a P-loop motif involved in ATP binding.</text>
</comment>
<dbReference type="NCBIfam" id="TIGR02432">
    <property type="entry name" value="lysidine_TilS_N"/>
    <property type="match status" value="1"/>
</dbReference>
<dbReference type="PANTHER" id="PTHR43033">
    <property type="entry name" value="TRNA(ILE)-LYSIDINE SYNTHASE-RELATED"/>
    <property type="match status" value="1"/>
</dbReference>
<dbReference type="Pfam" id="PF11734">
    <property type="entry name" value="TilS_C"/>
    <property type="match status" value="1"/>
</dbReference>
<dbReference type="CDD" id="cd01992">
    <property type="entry name" value="TilS_N"/>
    <property type="match status" value="1"/>
</dbReference>
<keyword evidence="4 8" id="KW-0819">tRNA processing</keyword>
<evidence type="ECO:0000256" key="8">
    <source>
        <dbReference type="HAMAP-Rule" id="MF_01161"/>
    </source>
</evidence>
<dbReference type="NCBIfam" id="TIGR02433">
    <property type="entry name" value="lysidine_TilS_C"/>
    <property type="match status" value="1"/>
</dbReference>
<comment type="similarity">
    <text evidence="8">Belongs to the tRNA(Ile)-lysidine synthase family.</text>
</comment>
<evidence type="ECO:0000256" key="3">
    <source>
        <dbReference type="ARBA" id="ARBA00022598"/>
    </source>
</evidence>
<dbReference type="Gene3D" id="3.40.50.620">
    <property type="entry name" value="HUPs"/>
    <property type="match status" value="1"/>
</dbReference>
<comment type="subcellular location">
    <subcellularLocation>
        <location evidence="1 8">Cytoplasm</location>
    </subcellularLocation>
</comment>
<evidence type="ECO:0000256" key="2">
    <source>
        <dbReference type="ARBA" id="ARBA00022490"/>
    </source>
</evidence>
<dbReference type="SUPFAM" id="SSF56037">
    <property type="entry name" value="PheT/TilS domain"/>
    <property type="match status" value="1"/>
</dbReference>
<dbReference type="SMART" id="SM00977">
    <property type="entry name" value="TilS_C"/>
    <property type="match status" value="1"/>
</dbReference>
<evidence type="ECO:0000256" key="4">
    <source>
        <dbReference type="ARBA" id="ARBA00022694"/>
    </source>
</evidence>
<evidence type="ECO:0000259" key="9">
    <source>
        <dbReference type="SMART" id="SM00977"/>
    </source>
</evidence>
<reference evidence="10 11" key="1">
    <citation type="submission" date="2021-01" db="EMBL/GenBank/DDBJ databases">
        <title>Genomic Encyclopedia of Type Strains, Phase IV (KMG-IV): sequencing the most valuable type-strain genomes for metagenomic binning, comparative biology and taxonomic classification.</title>
        <authorList>
            <person name="Goeker M."/>
        </authorList>
    </citation>
    <scope>NUCLEOTIDE SEQUENCE [LARGE SCALE GENOMIC DNA]</scope>
    <source>
        <strain evidence="10 11">DSM 25540</strain>
    </source>
</reference>
<sequence length="459" mass="53030">MKQIDNFVKRHQLLQHDEVVVAAVSGGVDSMLMLHWLIHHTSHRVIVAHVHHGLRQQSDDERLMIEQYCEAHNIKFYFKRIDLKGNCVSSKSIQNDARAIRYAFFSEVMQKENAATLVTGHHGDDQVETVLMKITRGHVGGSIGIKAKRKLEEGVVVRPLLGLTKAEIVAVASEERVPWFEDASNADQSYTRNRYRSRILPEIQKENERYVQSYQQFVEEYDELRAYVTQEAENLLRDCVVYEQGQAIVALTRFRKHAIPLQRQAIHLLLNYLYQSQAVYVSRVHIEDCLRLVFSSNPSAEIALPKGFICKRDYESLCFLLEDELTDLLEHNQRVEEVPSAITTSYGILTFEKSLEQRQASEHECFIPMKDASFPLIVRTRNRGDVIEPKGLDGRQKLNRIFINQKVTRRARDQWPVVTDSKGNILWLPLLKKSRFTTERADSYVLITLQRSLKDAGLF</sequence>
<keyword evidence="6 8" id="KW-0067">ATP-binding</keyword>
<evidence type="ECO:0000256" key="6">
    <source>
        <dbReference type="ARBA" id="ARBA00022840"/>
    </source>
</evidence>
<evidence type="ECO:0000256" key="1">
    <source>
        <dbReference type="ARBA" id="ARBA00004496"/>
    </source>
</evidence>
<protein>
    <recommendedName>
        <fullName evidence="8">tRNA(Ile)-lysidine synthase</fullName>
        <ecNumber evidence="8">6.3.4.19</ecNumber>
    </recommendedName>
    <alternativeName>
        <fullName evidence="8">tRNA(Ile)-2-lysyl-cytidine synthase</fullName>
    </alternativeName>
    <alternativeName>
        <fullName evidence="8">tRNA(Ile)-lysidine synthetase</fullName>
    </alternativeName>
</protein>
<keyword evidence="3 8" id="KW-0436">Ligase</keyword>
<keyword evidence="11" id="KW-1185">Reference proteome</keyword>
<evidence type="ECO:0000313" key="11">
    <source>
        <dbReference type="Proteomes" id="UP000741863"/>
    </source>
</evidence>